<keyword evidence="2" id="KW-1185">Reference proteome</keyword>
<dbReference type="AlphaFoldDB" id="A0A4Q9HML9"/>
<reference evidence="1 2" key="1">
    <citation type="submission" date="2019-02" db="EMBL/GenBank/DDBJ databases">
        <title>Draft Genome Sequence of Streptomyces sp. AM-2504, identified by 16S rRNA comparative analysis as a Streptomyces Kasugaensis strain.</title>
        <authorList>
            <person name="Napolioni V."/>
            <person name="Giuliodori A.M."/>
            <person name="Spurio R."/>
            <person name="Fabbretti A."/>
        </authorList>
    </citation>
    <scope>NUCLEOTIDE SEQUENCE [LARGE SCALE GENOMIC DNA]</scope>
    <source>
        <strain evidence="1 2">AM-2504</strain>
    </source>
</reference>
<protein>
    <submittedName>
        <fullName evidence="1">Reductase</fullName>
    </submittedName>
</protein>
<name>A0A4Q9HML9_STRKA</name>
<dbReference type="Proteomes" id="UP000292452">
    <property type="component" value="Unassembled WGS sequence"/>
</dbReference>
<comment type="caution">
    <text evidence="1">The sequence shown here is derived from an EMBL/GenBank/DDBJ whole genome shotgun (WGS) entry which is preliminary data.</text>
</comment>
<accession>A0A4Q9HML9</accession>
<sequence length="43" mass="4964">YPDGCGTWQQADVRTARDRLGWRPRIGLEESLADIWMEAACRI</sequence>
<evidence type="ECO:0000313" key="1">
    <source>
        <dbReference type="EMBL" id="TBO56072.1"/>
    </source>
</evidence>
<feature type="non-terminal residue" evidence="1">
    <location>
        <position position="1"/>
    </location>
</feature>
<organism evidence="1 2">
    <name type="scientific">Streptomyces kasugaensis</name>
    <dbReference type="NCBI Taxonomy" id="1946"/>
    <lineage>
        <taxon>Bacteria</taxon>
        <taxon>Bacillati</taxon>
        <taxon>Actinomycetota</taxon>
        <taxon>Actinomycetes</taxon>
        <taxon>Kitasatosporales</taxon>
        <taxon>Streptomycetaceae</taxon>
        <taxon>Streptomyces</taxon>
    </lineage>
</organism>
<evidence type="ECO:0000313" key="2">
    <source>
        <dbReference type="Proteomes" id="UP000292452"/>
    </source>
</evidence>
<dbReference type="EMBL" id="SIXH01000393">
    <property type="protein sequence ID" value="TBO56072.1"/>
    <property type="molecule type" value="Genomic_DNA"/>
</dbReference>
<proteinExistence type="predicted"/>
<gene>
    <name evidence="1" type="ORF">EYS09_29850</name>
</gene>